<reference evidence="2" key="1">
    <citation type="journal article" date="2014" name="Science">
        <title>Ancient hybridizations among the ancestral genomes of bread wheat.</title>
        <authorList>
            <consortium name="International Wheat Genome Sequencing Consortium,"/>
            <person name="Marcussen T."/>
            <person name="Sandve S.R."/>
            <person name="Heier L."/>
            <person name="Spannagl M."/>
            <person name="Pfeifer M."/>
            <person name="Jakobsen K.S."/>
            <person name="Wulff B.B."/>
            <person name="Steuernagel B."/>
            <person name="Mayer K.F."/>
            <person name="Olsen O.A."/>
        </authorList>
    </citation>
    <scope>NUCLEOTIDE SEQUENCE [LARGE SCALE GENOMIC DNA]</scope>
    <source>
        <strain evidence="2">cv. AL8/78</strain>
    </source>
</reference>
<dbReference type="EnsemblPlants" id="AET1Gv20208400.16">
    <property type="protein sequence ID" value="AET1Gv20208400.16"/>
    <property type="gene ID" value="AET1Gv20208400"/>
</dbReference>
<evidence type="ECO:0000313" key="2">
    <source>
        <dbReference type="Proteomes" id="UP000015105"/>
    </source>
</evidence>
<keyword evidence="2" id="KW-1185">Reference proteome</keyword>
<sequence length="91" mass="10763">MIQRRVGARASHSRQLWWLVGGCFSDLSCCRWTVVTFILAWRKWCGKICMCRAKKWTKAETARALQRVPCRRQGRKDQKATKLRYAEDEQT</sequence>
<accession>A0A452XXT8</accession>
<reference evidence="1" key="3">
    <citation type="journal article" date="2017" name="Nature">
        <title>Genome sequence of the progenitor of the wheat D genome Aegilops tauschii.</title>
        <authorList>
            <person name="Luo M.C."/>
            <person name="Gu Y.Q."/>
            <person name="Puiu D."/>
            <person name="Wang H."/>
            <person name="Twardziok S.O."/>
            <person name="Deal K.R."/>
            <person name="Huo N."/>
            <person name="Zhu T."/>
            <person name="Wang L."/>
            <person name="Wang Y."/>
            <person name="McGuire P.E."/>
            <person name="Liu S."/>
            <person name="Long H."/>
            <person name="Ramasamy R.K."/>
            <person name="Rodriguez J.C."/>
            <person name="Van S.L."/>
            <person name="Yuan L."/>
            <person name="Wang Z."/>
            <person name="Xia Z."/>
            <person name="Xiao L."/>
            <person name="Anderson O.D."/>
            <person name="Ouyang S."/>
            <person name="Liang Y."/>
            <person name="Zimin A.V."/>
            <person name="Pertea G."/>
            <person name="Qi P."/>
            <person name="Bennetzen J.L."/>
            <person name="Dai X."/>
            <person name="Dawson M.W."/>
            <person name="Muller H.G."/>
            <person name="Kugler K."/>
            <person name="Rivarola-Duarte L."/>
            <person name="Spannagl M."/>
            <person name="Mayer K.F.X."/>
            <person name="Lu F.H."/>
            <person name="Bevan M.W."/>
            <person name="Leroy P."/>
            <person name="Li P."/>
            <person name="You F.M."/>
            <person name="Sun Q."/>
            <person name="Liu Z."/>
            <person name="Lyons E."/>
            <person name="Wicker T."/>
            <person name="Salzberg S.L."/>
            <person name="Devos K.M."/>
            <person name="Dvorak J."/>
        </authorList>
    </citation>
    <scope>NUCLEOTIDE SEQUENCE [LARGE SCALE GENOMIC DNA]</scope>
    <source>
        <strain evidence="1">cv. AL8/78</strain>
    </source>
</reference>
<proteinExistence type="predicted"/>
<reference evidence="1" key="5">
    <citation type="journal article" date="2021" name="G3 (Bethesda)">
        <title>Aegilops tauschii genome assembly Aet v5.0 features greater sequence contiguity and improved annotation.</title>
        <authorList>
            <person name="Wang L."/>
            <person name="Zhu T."/>
            <person name="Rodriguez J.C."/>
            <person name="Deal K.R."/>
            <person name="Dubcovsky J."/>
            <person name="McGuire P.E."/>
            <person name="Lux T."/>
            <person name="Spannagl M."/>
            <person name="Mayer K.F.X."/>
            <person name="Baldrich P."/>
            <person name="Meyers B.C."/>
            <person name="Huo N."/>
            <person name="Gu Y.Q."/>
            <person name="Zhou H."/>
            <person name="Devos K.M."/>
            <person name="Bennetzen J.L."/>
            <person name="Unver T."/>
            <person name="Budak H."/>
            <person name="Gulick P.J."/>
            <person name="Galiba G."/>
            <person name="Kalapos B."/>
            <person name="Nelson D.R."/>
            <person name="Li P."/>
            <person name="You F.M."/>
            <person name="Luo M.C."/>
            <person name="Dvorak J."/>
        </authorList>
    </citation>
    <scope>NUCLEOTIDE SEQUENCE [LARGE SCALE GENOMIC DNA]</scope>
    <source>
        <strain evidence="1">cv. AL8/78</strain>
    </source>
</reference>
<dbReference type="Proteomes" id="UP000015105">
    <property type="component" value="Chromosome 1D"/>
</dbReference>
<organism evidence="1 2">
    <name type="scientific">Aegilops tauschii subsp. strangulata</name>
    <name type="common">Goatgrass</name>
    <dbReference type="NCBI Taxonomy" id="200361"/>
    <lineage>
        <taxon>Eukaryota</taxon>
        <taxon>Viridiplantae</taxon>
        <taxon>Streptophyta</taxon>
        <taxon>Embryophyta</taxon>
        <taxon>Tracheophyta</taxon>
        <taxon>Spermatophyta</taxon>
        <taxon>Magnoliopsida</taxon>
        <taxon>Liliopsida</taxon>
        <taxon>Poales</taxon>
        <taxon>Poaceae</taxon>
        <taxon>BOP clade</taxon>
        <taxon>Pooideae</taxon>
        <taxon>Triticodae</taxon>
        <taxon>Triticeae</taxon>
        <taxon>Triticinae</taxon>
        <taxon>Aegilops</taxon>
    </lineage>
</organism>
<evidence type="ECO:0000313" key="1">
    <source>
        <dbReference type="EnsemblPlants" id="AET1Gv20208400.16"/>
    </source>
</evidence>
<name>A0A452XXT8_AEGTS</name>
<dbReference type="Gramene" id="AET1Gv20208400.16">
    <property type="protein sequence ID" value="AET1Gv20208400.16"/>
    <property type="gene ID" value="AET1Gv20208400"/>
</dbReference>
<reference evidence="2" key="2">
    <citation type="journal article" date="2017" name="Nat. Plants">
        <title>The Aegilops tauschii genome reveals multiple impacts of transposons.</title>
        <authorList>
            <person name="Zhao G."/>
            <person name="Zou C."/>
            <person name="Li K."/>
            <person name="Wang K."/>
            <person name="Li T."/>
            <person name="Gao L."/>
            <person name="Zhang X."/>
            <person name="Wang H."/>
            <person name="Yang Z."/>
            <person name="Liu X."/>
            <person name="Jiang W."/>
            <person name="Mao L."/>
            <person name="Kong X."/>
            <person name="Jiao Y."/>
            <person name="Jia J."/>
        </authorList>
    </citation>
    <scope>NUCLEOTIDE SEQUENCE [LARGE SCALE GENOMIC DNA]</scope>
    <source>
        <strain evidence="2">cv. AL8/78</strain>
    </source>
</reference>
<dbReference type="AlphaFoldDB" id="A0A452XXT8"/>
<reference evidence="1" key="4">
    <citation type="submission" date="2019-03" db="UniProtKB">
        <authorList>
            <consortium name="EnsemblPlants"/>
        </authorList>
    </citation>
    <scope>IDENTIFICATION</scope>
</reference>
<protein>
    <submittedName>
        <fullName evidence="1">Uncharacterized protein</fullName>
    </submittedName>
</protein>